<reference evidence="3 4" key="1">
    <citation type="journal article" date="2013" name="Genome Announc.">
        <title>Draft Genome Sequence of the Psychrophilic and Alkaliphilic Rhodonellum psychrophilum Strain GCM71T.</title>
        <authorList>
            <person name="Hauptmann A.L."/>
            <person name="Glaring M.A."/>
            <person name="Hallin P.F."/>
            <person name="Prieme A."/>
            <person name="Stougaard P."/>
        </authorList>
    </citation>
    <scope>NUCLEOTIDE SEQUENCE [LARGE SCALE GENOMIC DNA]</scope>
    <source>
        <strain evidence="3 4">GCM71</strain>
    </source>
</reference>
<protein>
    <recommendedName>
        <fullName evidence="2">SPOR domain-containing protein</fullName>
    </recommendedName>
</protein>
<dbReference type="InterPro" id="IPR007730">
    <property type="entry name" value="SPOR-like_dom"/>
</dbReference>
<dbReference type="eggNOG" id="COG3087">
    <property type="taxonomic scope" value="Bacteria"/>
</dbReference>
<sequence length="248" mass="28504">MIREKIKAKMDSENKERAKGKDYGFPFVEVVPVRPILDEPTLEAMVPIAEISTEEANPIEIKRPEKVISRPMVSFEKKKKKSQTPVLLFLILFMVILMMAMAYFLYFLPDQQERETPFITEEIVVVEEPSILLEEEDVKDEEFDMAPALEVLDTPVEEIKAGEIILITEKGQRPSFHIIAGSLPNERLAREEAQKLLAKGATVWLISPTGDTRNYRISVGKYDYFQSATEALEKAKMEFDESIWILKY</sequence>
<comment type="caution">
    <text evidence="3">The sequence shown here is derived from an EMBL/GenBank/DDBJ whole genome shotgun (WGS) entry which is preliminary data.</text>
</comment>
<dbReference type="Proteomes" id="UP000016843">
    <property type="component" value="Unassembled WGS sequence"/>
</dbReference>
<dbReference type="SUPFAM" id="SSF110997">
    <property type="entry name" value="Sporulation related repeat"/>
    <property type="match status" value="1"/>
</dbReference>
<keyword evidence="1" id="KW-0472">Membrane</keyword>
<evidence type="ECO:0000313" key="3">
    <source>
        <dbReference type="EMBL" id="ERM83260.1"/>
    </source>
</evidence>
<evidence type="ECO:0000259" key="2">
    <source>
        <dbReference type="PROSITE" id="PS51724"/>
    </source>
</evidence>
<keyword evidence="1" id="KW-0812">Transmembrane</keyword>
<name>U5BRP8_9BACT</name>
<dbReference type="PROSITE" id="PS51724">
    <property type="entry name" value="SPOR"/>
    <property type="match status" value="1"/>
</dbReference>
<evidence type="ECO:0000256" key="1">
    <source>
        <dbReference type="SAM" id="Phobius"/>
    </source>
</evidence>
<accession>U5BRP8</accession>
<dbReference type="EMBL" id="AWXR01000015">
    <property type="protein sequence ID" value="ERM83260.1"/>
    <property type="molecule type" value="Genomic_DNA"/>
</dbReference>
<feature type="transmembrane region" description="Helical" evidence="1">
    <location>
        <begin position="86"/>
        <end position="108"/>
    </location>
</feature>
<keyword evidence="4" id="KW-1185">Reference proteome</keyword>
<proteinExistence type="predicted"/>
<organism evidence="3 4">
    <name type="scientific">Rhodonellum psychrophilum GCM71 = DSM 17998</name>
    <dbReference type="NCBI Taxonomy" id="1123057"/>
    <lineage>
        <taxon>Bacteria</taxon>
        <taxon>Pseudomonadati</taxon>
        <taxon>Bacteroidota</taxon>
        <taxon>Cytophagia</taxon>
        <taxon>Cytophagales</taxon>
        <taxon>Cytophagaceae</taxon>
        <taxon>Rhodonellum</taxon>
    </lineage>
</organism>
<gene>
    <name evidence="3" type="ORF">P872_16410</name>
</gene>
<dbReference type="InterPro" id="IPR036680">
    <property type="entry name" value="SPOR-like_sf"/>
</dbReference>
<evidence type="ECO:0000313" key="4">
    <source>
        <dbReference type="Proteomes" id="UP000016843"/>
    </source>
</evidence>
<keyword evidence="1" id="KW-1133">Transmembrane helix</keyword>
<feature type="domain" description="SPOR" evidence="2">
    <location>
        <begin position="170"/>
        <end position="248"/>
    </location>
</feature>
<dbReference type="Pfam" id="PF05036">
    <property type="entry name" value="SPOR"/>
    <property type="match status" value="1"/>
</dbReference>
<dbReference type="GO" id="GO:0042834">
    <property type="term" value="F:peptidoglycan binding"/>
    <property type="evidence" value="ECO:0007669"/>
    <property type="project" value="InterPro"/>
</dbReference>
<dbReference type="AlphaFoldDB" id="U5BRP8"/>